<proteinExistence type="predicted"/>
<dbReference type="InterPro" id="IPR030959">
    <property type="entry name" value="GWxTD_dom"/>
</dbReference>
<organism evidence="2 3">
    <name type="scientific">Fulvivirga kasyanovii</name>
    <dbReference type="NCBI Taxonomy" id="396812"/>
    <lineage>
        <taxon>Bacteria</taxon>
        <taxon>Pseudomonadati</taxon>
        <taxon>Bacteroidota</taxon>
        <taxon>Cytophagia</taxon>
        <taxon>Cytophagales</taxon>
        <taxon>Fulvivirgaceae</taxon>
        <taxon>Fulvivirga</taxon>
    </lineage>
</organism>
<dbReference type="Pfam" id="PF20094">
    <property type="entry name" value="GWxTD_dom"/>
    <property type="match status" value="1"/>
</dbReference>
<evidence type="ECO:0000313" key="3">
    <source>
        <dbReference type="Proteomes" id="UP000798808"/>
    </source>
</evidence>
<dbReference type="RefSeq" id="WP_155173827.1">
    <property type="nucleotide sequence ID" value="NZ_SMLW01000600.1"/>
</dbReference>
<evidence type="ECO:0000313" key="2">
    <source>
        <dbReference type="EMBL" id="MTI26817.1"/>
    </source>
</evidence>
<keyword evidence="3" id="KW-1185">Reference proteome</keyword>
<dbReference type="EMBL" id="SMLW01000600">
    <property type="protein sequence ID" value="MTI26817.1"/>
    <property type="molecule type" value="Genomic_DNA"/>
</dbReference>
<name>A0ABW9RSW0_9BACT</name>
<comment type="caution">
    <text evidence="2">The sequence shown here is derived from an EMBL/GenBank/DDBJ whole genome shotgun (WGS) entry which is preliminary data.</text>
</comment>
<dbReference type="NCBIfam" id="TIGR04514">
    <property type="entry name" value="GWxTD_dom"/>
    <property type="match status" value="1"/>
</dbReference>
<feature type="non-terminal residue" evidence="2">
    <location>
        <position position="1"/>
    </location>
</feature>
<protein>
    <submittedName>
        <fullName evidence="2">GWxTD domain-containing protein</fullName>
    </submittedName>
</protein>
<dbReference type="Proteomes" id="UP000798808">
    <property type="component" value="Unassembled WGS sequence"/>
</dbReference>
<accession>A0ABW9RSW0</accession>
<feature type="domain" description="GWxTD" evidence="1">
    <location>
        <begin position="197"/>
        <end position="368"/>
    </location>
</feature>
<gene>
    <name evidence="2" type="ORF">E1163_17815</name>
</gene>
<evidence type="ECO:0000259" key="1">
    <source>
        <dbReference type="Pfam" id="PF20094"/>
    </source>
</evidence>
<reference evidence="2 3" key="1">
    <citation type="submission" date="2019-02" db="EMBL/GenBank/DDBJ databases">
        <authorList>
            <person name="Goldberg S.R."/>
            <person name="Haltli B.A."/>
            <person name="Correa H."/>
            <person name="Russell K.G."/>
        </authorList>
    </citation>
    <scope>NUCLEOTIDE SEQUENCE [LARGE SCALE GENOMIC DNA]</scope>
    <source>
        <strain evidence="2 3">JCM 16186</strain>
    </source>
</reference>
<sequence>PTLNTSNLAHQYNPDAEIDLRHEIITSNDTAFIYVKLIINQSKPLLNDYTFDFFTAGSYGEALQQITANKIDSSYLGQARNQHTIRFALPKSSLLGLGAIRVQSKFSGFTYFYDFNMAGHHIALWDSNNNVQFTSWVAPGVYHFNSGDQIYGYYYEHHFPPALPPMPVREETPAKAMPIDSSFVVAREQNITFTNHGLFLFQNDSSSQRGKGIRVENKYYPKLAKLEDLVEPLIYITTKEENMQLQNINGDKKAFDKFWLDLTKSPERAKSIIKNYFDRVESANRLFTTYKEGWKTDMGLIYIIFGPPDEVTKSNSDETWLYLASPDLPKLKFNFIRTESVFSSSHFVLVRDKNYASAWYRAIDLWRKGRF</sequence>